<proteinExistence type="predicted"/>
<organism evidence="1">
    <name type="scientific">Arion vulgaris</name>
    <dbReference type="NCBI Taxonomy" id="1028688"/>
    <lineage>
        <taxon>Eukaryota</taxon>
        <taxon>Metazoa</taxon>
        <taxon>Spiralia</taxon>
        <taxon>Lophotrochozoa</taxon>
        <taxon>Mollusca</taxon>
        <taxon>Gastropoda</taxon>
        <taxon>Heterobranchia</taxon>
        <taxon>Euthyneura</taxon>
        <taxon>Panpulmonata</taxon>
        <taxon>Eupulmonata</taxon>
        <taxon>Stylommatophora</taxon>
        <taxon>Helicina</taxon>
        <taxon>Arionoidea</taxon>
        <taxon>Arionidae</taxon>
        <taxon>Arion</taxon>
    </lineage>
</organism>
<dbReference type="AlphaFoldDB" id="A0A0B7AA04"/>
<accession>A0A0B7AA04</accession>
<dbReference type="EMBL" id="HACG01030743">
    <property type="protein sequence ID" value="CEK77608.1"/>
    <property type="molecule type" value="Transcribed_RNA"/>
</dbReference>
<evidence type="ECO:0000313" key="1">
    <source>
        <dbReference type="EMBL" id="CEK77608.1"/>
    </source>
</evidence>
<protein>
    <submittedName>
        <fullName evidence="1">Uncharacterized protein</fullName>
    </submittedName>
</protein>
<gene>
    <name evidence="1" type="primary">ORF105709</name>
</gene>
<reference evidence="1" key="1">
    <citation type="submission" date="2014-12" db="EMBL/GenBank/DDBJ databases">
        <title>Insight into the proteome of Arion vulgaris.</title>
        <authorList>
            <person name="Aradska J."/>
            <person name="Bulat T."/>
            <person name="Smidak R."/>
            <person name="Sarate P."/>
            <person name="Gangsoo J."/>
            <person name="Sialana F."/>
            <person name="Bilban M."/>
            <person name="Lubec G."/>
        </authorList>
    </citation>
    <scope>NUCLEOTIDE SEQUENCE</scope>
    <source>
        <tissue evidence="1">Skin</tissue>
    </source>
</reference>
<sequence>MFYDFYIAMQCYHYLACLLLELDSHDISSKCFFVLGEVFAAVTLIESMKSSTHLLLGLHILRLPSTTVLAHLNVL</sequence>
<name>A0A0B7AA04_9EUPU</name>